<feature type="domain" description="G-patch" evidence="2">
    <location>
        <begin position="135"/>
        <end position="181"/>
    </location>
</feature>
<dbReference type="Pfam" id="PF01585">
    <property type="entry name" value="G-patch"/>
    <property type="match status" value="1"/>
</dbReference>
<dbReference type="RefSeq" id="XP_001701924.2">
    <property type="nucleotide sequence ID" value="XM_001701872.2"/>
</dbReference>
<evidence type="ECO:0000256" key="1">
    <source>
        <dbReference type="SAM" id="MobiDB-lite"/>
    </source>
</evidence>
<dbReference type="InterPro" id="IPR039146">
    <property type="entry name" value="GPANK1"/>
</dbReference>
<dbReference type="Proteomes" id="UP000006906">
    <property type="component" value="Chromosome 2"/>
</dbReference>
<evidence type="ECO:0000313" key="4">
    <source>
        <dbReference type="Proteomes" id="UP000006906"/>
    </source>
</evidence>
<dbReference type="SMART" id="SM00443">
    <property type="entry name" value="G_patch"/>
    <property type="match status" value="1"/>
</dbReference>
<accession>A0A2K3E0U6</accession>
<dbReference type="PROSITE" id="PS50174">
    <property type="entry name" value="G_PATCH"/>
    <property type="match status" value="1"/>
</dbReference>
<sequence>MDLAGPEPATAPKPASAPLPGFRSSGIHILEAYISPAATTRAAAAGVHLAAASARAGDASTSASAAGLGSGFVLAGSGSASRRPPGLDASRAQVGGNSSSASGRPQLGSAAAPAPAGAGSANASASTVWTGGIDADNVGFRLLRQAGWRVGTGLGAASQGRHDPIEPNAAKGTRGLGFDSAAAREQQRQQQEQRKQQQQSQSQGQKREAEGVPGGAGAGGGSGSSQRIKRLVEEELAAEPLEAKVARHRTAMRAEAEQARGRAIERYLRGAFNDPFDSMNSDNSNPLTRRHALSSTNPLLDPIGD</sequence>
<reference evidence="3 4" key="1">
    <citation type="journal article" date="2007" name="Science">
        <title>The Chlamydomonas genome reveals the evolution of key animal and plant functions.</title>
        <authorList>
            <person name="Merchant S.S."/>
            <person name="Prochnik S.E."/>
            <person name="Vallon O."/>
            <person name="Harris E.H."/>
            <person name="Karpowicz S.J."/>
            <person name="Witman G.B."/>
            <person name="Terry A."/>
            <person name="Salamov A."/>
            <person name="Fritz-Laylin L.K."/>
            <person name="Marechal-Drouard L."/>
            <person name="Marshall W.F."/>
            <person name="Qu L.H."/>
            <person name="Nelson D.R."/>
            <person name="Sanderfoot A.A."/>
            <person name="Spalding M.H."/>
            <person name="Kapitonov V.V."/>
            <person name="Ren Q."/>
            <person name="Ferris P."/>
            <person name="Lindquist E."/>
            <person name="Shapiro H."/>
            <person name="Lucas S.M."/>
            <person name="Grimwood J."/>
            <person name="Schmutz J."/>
            <person name="Cardol P."/>
            <person name="Cerutti H."/>
            <person name="Chanfreau G."/>
            <person name="Chen C.L."/>
            <person name="Cognat V."/>
            <person name="Croft M.T."/>
            <person name="Dent R."/>
            <person name="Dutcher S."/>
            <person name="Fernandez E."/>
            <person name="Fukuzawa H."/>
            <person name="Gonzalez-Ballester D."/>
            <person name="Gonzalez-Halphen D."/>
            <person name="Hallmann A."/>
            <person name="Hanikenne M."/>
            <person name="Hippler M."/>
            <person name="Inwood W."/>
            <person name="Jabbari K."/>
            <person name="Kalanon M."/>
            <person name="Kuras R."/>
            <person name="Lefebvre P.A."/>
            <person name="Lemaire S.D."/>
            <person name="Lobanov A.V."/>
            <person name="Lohr M."/>
            <person name="Manuell A."/>
            <person name="Meier I."/>
            <person name="Mets L."/>
            <person name="Mittag M."/>
            <person name="Mittelmeier T."/>
            <person name="Moroney J.V."/>
            <person name="Moseley J."/>
            <person name="Napoli C."/>
            <person name="Nedelcu A.M."/>
            <person name="Niyogi K."/>
            <person name="Novoselov S.V."/>
            <person name="Paulsen I.T."/>
            <person name="Pazour G."/>
            <person name="Purton S."/>
            <person name="Ral J.P."/>
            <person name="Riano-Pachon D.M."/>
            <person name="Riekhof W."/>
            <person name="Rymarquis L."/>
            <person name="Schroda M."/>
            <person name="Stern D."/>
            <person name="Umen J."/>
            <person name="Willows R."/>
            <person name="Wilson N."/>
            <person name="Zimmer S.L."/>
            <person name="Allmer J."/>
            <person name="Balk J."/>
            <person name="Bisova K."/>
            <person name="Chen C.J."/>
            <person name="Elias M."/>
            <person name="Gendler K."/>
            <person name="Hauser C."/>
            <person name="Lamb M.R."/>
            <person name="Ledford H."/>
            <person name="Long J.C."/>
            <person name="Minagawa J."/>
            <person name="Page M.D."/>
            <person name="Pan J."/>
            <person name="Pootakham W."/>
            <person name="Roje S."/>
            <person name="Rose A."/>
            <person name="Stahlberg E."/>
            <person name="Terauchi A.M."/>
            <person name="Yang P."/>
            <person name="Ball S."/>
            <person name="Bowler C."/>
            <person name="Dieckmann C.L."/>
            <person name="Gladyshev V.N."/>
            <person name="Green P."/>
            <person name="Jorgensen R."/>
            <person name="Mayfield S."/>
            <person name="Mueller-Roeber B."/>
            <person name="Rajamani S."/>
            <person name="Sayre R.T."/>
            <person name="Brokstein P."/>
            <person name="Dubchak I."/>
            <person name="Goodstein D."/>
            <person name="Hornick L."/>
            <person name="Huang Y.W."/>
            <person name="Jhaveri J."/>
            <person name="Luo Y."/>
            <person name="Martinez D."/>
            <person name="Ngau W.C."/>
            <person name="Otillar B."/>
            <person name="Poliakov A."/>
            <person name="Porter A."/>
            <person name="Szajkowski L."/>
            <person name="Werner G."/>
            <person name="Zhou K."/>
            <person name="Grigoriev I.V."/>
            <person name="Rokhsar D.S."/>
            <person name="Grossman A.R."/>
        </authorList>
    </citation>
    <scope>NUCLEOTIDE SEQUENCE [LARGE SCALE GENOMIC DNA]</scope>
    <source>
        <strain evidence="4">CC-503</strain>
    </source>
</reference>
<protein>
    <recommendedName>
        <fullName evidence="2">G-patch domain-containing protein</fullName>
    </recommendedName>
</protein>
<evidence type="ECO:0000313" key="3">
    <source>
        <dbReference type="EMBL" id="PNW86406.1"/>
    </source>
</evidence>
<feature type="compositionally biased region" description="Low complexity" evidence="1">
    <location>
        <begin position="108"/>
        <end position="124"/>
    </location>
</feature>
<proteinExistence type="predicted"/>
<dbReference type="InterPro" id="IPR000467">
    <property type="entry name" value="G_patch_dom"/>
</dbReference>
<dbReference type="EMBL" id="CM008963">
    <property type="protein sequence ID" value="PNW86406.1"/>
    <property type="molecule type" value="Genomic_DNA"/>
</dbReference>
<gene>
    <name evidence="3" type="ORF">CHLRE_02g085200v5</name>
</gene>
<dbReference type="OMA" id="WQGHIPA"/>
<keyword evidence="4" id="KW-1185">Reference proteome</keyword>
<feature type="region of interest" description="Disordered" evidence="1">
    <location>
        <begin position="154"/>
        <end position="242"/>
    </location>
</feature>
<dbReference type="KEGG" id="cre:CHLRE_02g085200v5"/>
<feature type="region of interest" description="Disordered" evidence="1">
    <location>
        <begin position="272"/>
        <end position="305"/>
    </location>
</feature>
<evidence type="ECO:0000259" key="2">
    <source>
        <dbReference type="PROSITE" id="PS50174"/>
    </source>
</evidence>
<name>A0A2K3E0U6_CHLRE</name>
<dbReference type="PANTHER" id="PTHR20923">
    <property type="entry name" value="BAT4 PROTEIN-RELATED"/>
    <property type="match status" value="1"/>
</dbReference>
<feature type="compositionally biased region" description="Basic and acidic residues" evidence="1">
    <location>
        <begin position="185"/>
        <end position="195"/>
    </location>
</feature>
<dbReference type="InParanoid" id="A0A2K3E0U6"/>
<dbReference type="GeneID" id="5727375"/>
<dbReference type="ExpressionAtlas" id="A0A2K3E0U6">
    <property type="expression patterns" value="baseline and differential"/>
</dbReference>
<feature type="region of interest" description="Disordered" evidence="1">
    <location>
        <begin position="1"/>
        <end position="21"/>
    </location>
</feature>
<feature type="compositionally biased region" description="Polar residues" evidence="1">
    <location>
        <begin position="278"/>
        <end position="298"/>
    </location>
</feature>
<dbReference type="Gramene" id="PNW86406">
    <property type="protein sequence ID" value="PNW86406"/>
    <property type="gene ID" value="CHLRE_02g085200v5"/>
</dbReference>
<dbReference type="AlphaFoldDB" id="A0A2K3E0U6"/>
<dbReference type="PANTHER" id="PTHR20923:SF1">
    <property type="entry name" value="G PATCH DOMAIN AND ANKYRIN REPEAT-CONTAINING PROTEIN 1"/>
    <property type="match status" value="1"/>
</dbReference>
<feature type="compositionally biased region" description="Gly residues" evidence="1">
    <location>
        <begin position="212"/>
        <end position="223"/>
    </location>
</feature>
<dbReference type="PaxDb" id="3055-EDP06898"/>
<dbReference type="GO" id="GO:0003676">
    <property type="term" value="F:nucleic acid binding"/>
    <property type="evidence" value="ECO:0007669"/>
    <property type="project" value="InterPro"/>
</dbReference>
<feature type="region of interest" description="Disordered" evidence="1">
    <location>
        <begin position="77"/>
        <end position="124"/>
    </location>
</feature>
<organism evidence="3 4">
    <name type="scientific">Chlamydomonas reinhardtii</name>
    <name type="common">Chlamydomonas smithii</name>
    <dbReference type="NCBI Taxonomy" id="3055"/>
    <lineage>
        <taxon>Eukaryota</taxon>
        <taxon>Viridiplantae</taxon>
        <taxon>Chlorophyta</taxon>
        <taxon>core chlorophytes</taxon>
        <taxon>Chlorophyceae</taxon>
        <taxon>CS clade</taxon>
        <taxon>Chlamydomonadales</taxon>
        <taxon>Chlamydomonadaceae</taxon>
        <taxon>Chlamydomonas</taxon>
    </lineage>
</organism>
<dbReference type="OrthoDB" id="21470at2759"/>
<dbReference type="STRING" id="3055.A0A2K3E0U6"/>